<evidence type="ECO:0000256" key="10">
    <source>
        <dbReference type="ARBA" id="ARBA00038976"/>
    </source>
</evidence>
<evidence type="ECO:0000256" key="14">
    <source>
        <dbReference type="ARBA" id="ARBA00075285"/>
    </source>
</evidence>
<dbReference type="PANTHER" id="PTHR43501:SF1">
    <property type="entry name" value="CYTOSOL NON-SPECIFIC DIPEPTIDASE"/>
    <property type="match status" value="1"/>
</dbReference>
<proteinExistence type="inferred from homology"/>
<keyword evidence="3" id="KW-0645">Protease</keyword>
<evidence type="ECO:0000256" key="8">
    <source>
        <dbReference type="ARBA" id="ARBA00023285"/>
    </source>
</evidence>
<dbReference type="EC" id="3.4.13.18" evidence="10"/>
<reference evidence="18" key="1">
    <citation type="journal article" date="2021" name="PeerJ">
        <title>Extensive microbial diversity within the chicken gut microbiome revealed by metagenomics and culture.</title>
        <authorList>
            <person name="Gilroy R."/>
            <person name="Ravi A."/>
            <person name="Getino M."/>
            <person name="Pursley I."/>
            <person name="Horton D.L."/>
            <person name="Alikhan N.F."/>
            <person name="Baker D."/>
            <person name="Gharbi K."/>
            <person name="Hall N."/>
            <person name="Watson M."/>
            <person name="Adriaenssens E.M."/>
            <person name="Foster-Nyarko E."/>
            <person name="Jarju S."/>
            <person name="Secka A."/>
            <person name="Antonio M."/>
            <person name="Oren A."/>
            <person name="Chaudhuri R.R."/>
            <person name="La Ragione R."/>
            <person name="Hildebrand F."/>
            <person name="Pallen M.J."/>
        </authorList>
    </citation>
    <scope>NUCLEOTIDE SEQUENCE</scope>
    <source>
        <strain evidence="18">14324</strain>
    </source>
</reference>
<dbReference type="Pfam" id="PF01546">
    <property type="entry name" value="Peptidase_M20"/>
    <property type="match status" value="1"/>
</dbReference>
<evidence type="ECO:0000313" key="18">
    <source>
        <dbReference type="EMBL" id="HIZ21557.1"/>
    </source>
</evidence>
<evidence type="ECO:0000256" key="12">
    <source>
        <dbReference type="ARBA" id="ARBA00061423"/>
    </source>
</evidence>
<evidence type="ECO:0000256" key="17">
    <source>
        <dbReference type="ARBA" id="ARBA00078074"/>
    </source>
</evidence>
<organism evidence="18 19">
    <name type="scientific">Candidatus Blautia faecigallinarum</name>
    <dbReference type="NCBI Taxonomy" id="2838488"/>
    <lineage>
        <taxon>Bacteria</taxon>
        <taxon>Bacillati</taxon>
        <taxon>Bacillota</taxon>
        <taxon>Clostridia</taxon>
        <taxon>Lachnospirales</taxon>
        <taxon>Lachnospiraceae</taxon>
        <taxon>Blautia</taxon>
    </lineage>
</organism>
<dbReference type="SUPFAM" id="SSF53187">
    <property type="entry name" value="Zn-dependent exopeptidases"/>
    <property type="match status" value="1"/>
</dbReference>
<evidence type="ECO:0000256" key="9">
    <source>
        <dbReference type="ARBA" id="ARBA00036421"/>
    </source>
</evidence>
<dbReference type="InterPro" id="IPR002933">
    <property type="entry name" value="Peptidase_M20"/>
</dbReference>
<dbReference type="GO" id="GO:0070573">
    <property type="term" value="F:metallodipeptidase activity"/>
    <property type="evidence" value="ECO:0007669"/>
    <property type="project" value="TreeGrafter"/>
</dbReference>
<accession>A0A9D2IT88</accession>
<reference evidence="18" key="2">
    <citation type="submission" date="2021-04" db="EMBL/GenBank/DDBJ databases">
        <authorList>
            <person name="Gilroy R."/>
        </authorList>
    </citation>
    <scope>NUCLEOTIDE SEQUENCE</scope>
    <source>
        <strain evidence="18">14324</strain>
    </source>
</reference>
<dbReference type="FunFam" id="3.40.630.10:FF:000018">
    <property type="entry name" value="Aminoacyl-histidine dipeptidase PepD"/>
    <property type="match status" value="1"/>
</dbReference>
<name>A0A9D2IT88_9FIRM</name>
<dbReference type="CDD" id="cd03890">
    <property type="entry name" value="M20_pepD"/>
    <property type="match status" value="1"/>
</dbReference>
<comment type="catalytic activity">
    <reaction evidence="9">
        <text>Hydrolysis of dipeptides, preferentially hydrophobic dipeptides including prolyl amino acids.</text>
        <dbReference type="EC" id="3.4.13.18"/>
    </reaction>
</comment>
<evidence type="ECO:0000256" key="4">
    <source>
        <dbReference type="ARBA" id="ARBA00022723"/>
    </source>
</evidence>
<dbReference type="PIRSF" id="PIRSF016599">
    <property type="entry name" value="Xaa-His_dipept"/>
    <property type="match status" value="1"/>
</dbReference>
<evidence type="ECO:0000256" key="15">
    <source>
        <dbReference type="ARBA" id="ARBA00076004"/>
    </source>
</evidence>
<dbReference type="AlphaFoldDB" id="A0A9D2IT88"/>
<evidence type="ECO:0000256" key="5">
    <source>
        <dbReference type="ARBA" id="ARBA00022801"/>
    </source>
</evidence>
<comment type="cofactor">
    <cofactor evidence="1">
        <name>Co(2+)</name>
        <dbReference type="ChEBI" id="CHEBI:48828"/>
    </cofactor>
</comment>
<dbReference type="GO" id="GO:0046872">
    <property type="term" value="F:metal ion binding"/>
    <property type="evidence" value="ECO:0007669"/>
    <property type="project" value="UniProtKB-KW"/>
</dbReference>
<evidence type="ECO:0000256" key="7">
    <source>
        <dbReference type="ARBA" id="ARBA00023049"/>
    </source>
</evidence>
<dbReference type="GO" id="GO:0006508">
    <property type="term" value="P:proteolysis"/>
    <property type="evidence" value="ECO:0007669"/>
    <property type="project" value="UniProtKB-KW"/>
</dbReference>
<keyword evidence="7" id="KW-0482">Metalloprotease</keyword>
<evidence type="ECO:0000256" key="6">
    <source>
        <dbReference type="ARBA" id="ARBA00022833"/>
    </source>
</evidence>
<comment type="caution">
    <text evidence="18">The sequence shown here is derived from an EMBL/GenBank/DDBJ whole genome shotgun (WGS) entry which is preliminary data.</text>
</comment>
<dbReference type="PANTHER" id="PTHR43501">
    <property type="entry name" value="CYTOSOL NON-SPECIFIC DIPEPTIDASE"/>
    <property type="match status" value="1"/>
</dbReference>
<dbReference type="EMBL" id="DXBU01000023">
    <property type="protein sequence ID" value="HIZ21557.1"/>
    <property type="molecule type" value="Genomic_DNA"/>
</dbReference>
<protein>
    <recommendedName>
        <fullName evidence="13">Cytosol non-specific dipeptidase</fullName>
        <ecNumber evidence="10">3.4.13.18</ecNumber>
    </recommendedName>
    <alternativeName>
        <fullName evidence="16">Aminoacyl-histidine dipeptidase</fullName>
    </alternativeName>
    <alternativeName>
        <fullName evidence="15">Beta-alanyl-histidine dipeptidase</fullName>
    </alternativeName>
    <alternativeName>
        <fullName evidence="14">Carnosinase</fullName>
    </alternativeName>
    <alternativeName>
        <fullName evidence="11">Peptidase D</fullName>
    </alternativeName>
    <alternativeName>
        <fullName evidence="17">Xaa-His dipeptidase</fullName>
    </alternativeName>
</protein>
<evidence type="ECO:0000256" key="2">
    <source>
        <dbReference type="ARBA" id="ARBA00001947"/>
    </source>
</evidence>
<evidence type="ECO:0000256" key="11">
    <source>
        <dbReference type="ARBA" id="ARBA00044252"/>
    </source>
</evidence>
<evidence type="ECO:0000256" key="1">
    <source>
        <dbReference type="ARBA" id="ARBA00001941"/>
    </source>
</evidence>
<gene>
    <name evidence="18" type="ORF">IAA21_01995</name>
</gene>
<keyword evidence="8" id="KW-0170">Cobalt</keyword>
<comment type="cofactor">
    <cofactor evidence="2">
        <name>Zn(2+)</name>
        <dbReference type="ChEBI" id="CHEBI:29105"/>
    </cofactor>
</comment>
<dbReference type="Proteomes" id="UP000824041">
    <property type="component" value="Unassembled WGS sequence"/>
</dbReference>
<comment type="similarity">
    <text evidence="12">Belongs to the peptidase M20C family.</text>
</comment>
<sequence length="486" mass="53412">MDYKITGYKPERLFHFFEEISSIPRGSGNEKGISDHLVQFAKERGLWVYQDEAHNVIIKKKASKGAENCPAVMLQGHLDMVCEKKAGVDHDFEKEGLDLVVKDGVLSADGTTLGSDNGVAVALMMTVLDDEELSHPPVECVFTTEEEVGLNGAKALDKTQITARTMINMDSEEEGVATVSCAGGLRIRCTRKIERIPAEGSLVQIKIEGLLGGHSGTDINKERNNANILMARMVHTLMEKIGGSLVTFAGGSKDNAITRECEASLLYEDAEKAAQAEQLACSLAETFAEEITSYEPDFSCEISVEDGRTANVVPKNAAKDFVNAMYLAPNGVQRRNMHMDGFTEVSCNMGITCAGEEELSIVFSPRSSVASLQENMKERFRTLAESFGFAAEYSGEYPGWSYKEDSRIREVFKESYRSLFGSEIKIEAIHAGLECGLFSDAIPDLDAIAVGPTLNNVHTPDENMPLDSCERFWELLKDVLKRLAEQ</sequence>
<dbReference type="Gene3D" id="3.40.630.10">
    <property type="entry name" value="Zn peptidases"/>
    <property type="match status" value="2"/>
</dbReference>
<evidence type="ECO:0000256" key="16">
    <source>
        <dbReference type="ARBA" id="ARBA00077688"/>
    </source>
</evidence>
<dbReference type="GO" id="GO:0005829">
    <property type="term" value="C:cytosol"/>
    <property type="evidence" value="ECO:0007669"/>
    <property type="project" value="TreeGrafter"/>
</dbReference>
<dbReference type="PRINTS" id="PR00934">
    <property type="entry name" value="XHISDIPTASE"/>
</dbReference>
<dbReference type="NCBIfam" id="TIGR01893">
    <property type="entry name" value="aa-his-dipept"/>
    <property type="match status" value="1"/>
</dbReference>
<dbReference type="FunFam" id="3.40.630.10:FF:000015">
    <property type="entry name" value="Aminoacyl-histidine dipeptidase PepD"/>
    <property type="match status" value="1"/>
</dbReference>
<evidence type="ECO:0000256" key="3">
    <source>
        <dbReference type="ARBA" id="ARBA00022670"/>
    </source>
</evidence>
<evidence type="ECO:0000313" key="19">
    <source>
        <dbReference type="Proteomes" id="UP000824041"/>
    </source>
</evidence>
<dbReference type="InterPro" id="IPR001160">
    <property type="entry name" value="Peptidase_M20C"/>
</dbReference>
<keyword evidence="6" id="KW-0862">Zinc</keyword>
<evidence type="ECO:0000256" key="13">
    <source>
        <dbReference type="ARBA" id="ARBA00071271"/>
    </source>
</evidence>
<keyword evidence="4" id="KW-0479">Metal-binding</keyword>
<keyword evidence="5" id="KW-0378">Hydrolase</keyword>